<evidence type="ECO:0000256" key="4">
    <source>
        <dbReference type="ARBA" id="ARBA00020820"/>
    </source>
</evidence>
<evidence type="ECO:0000256" key="9">
    <source>
        <dbReference type="ARBA" id="ARBA00023002"/>
    </source>
</evidence>
<dbReference type="STRING" id="1151754.M9M6S6"/>
<keyword evidence="7" id="KW-0521">NADP</keyword>
<dbReference type="InterPro" id="IPR032801">
    <property type="entry name" value="PXL2A/B/C"/>
</dbReference>
<dbReference type="SUPFAM" id="SSF51735">
    <property type="entry name" value="NAD(P)-binding Rossmann-fold domains"/>
    <property type="match status" value="1"/>
</dbReference>
<evidence type="ECO:0000256" key="5">
    <source>
        <dbReference type="ARBA" id="ARBA00022692"/>
    </source>
</evidence>
<organism evidence="12 13">
    <name type="scientific">Pseudozyma antarctica (strain T-34)</name>
    <name type="common">Yeast</name>
    <name type="synonym">Candida antarctica</name>
    <dbReference type="NCBI Taxonomy" id="1151754"/>
    <lineage>
        <taxon>Eukaryota</taxon>
        <taxon>Fungi</taxon>
        <taxon>Dikarya</taxon>
        <taxon>Basidiomycota</taxon>
        <taxon>Ustilaginomycotina</taxon>
        <taxon>Ustilaginomycetes</taxon>
        <taxon>Ustilaginales</taxon>
        <taxon>Ustilaginaceae</taxon>
        <taxon>Moesziomyces</taxon>
    </lineage>
</organism>
<dbReference type="EMBL" id="DF196788">
    <property type="protein sequence ID" value="GAC76555.1"/>
    <property type="molecule type" value="Genomic_DNA"/>
</dbReference>
<evidence type="ECO:0000256" key="2">
    <source>
        <dbReference type="ARBA" id="ARBA00006484"/>
    </source>
</evidence>
<reference evidence="13" key="1">
    <citation type="journal article" date="2013" name="Genome Announc.">
        <title>Genome sequence of the basidiomycetous yeast Pseudozyma antarctica T-34, a producer of the glycolipid biosurfactants mannosylerythritol lipids.</title>
        <authorList>
            <person name="Morita T."/>
            <person name="Koike H."/>
            <person name="Koyama Y."/>
            <person name="Hagiwara H."/>
            <person name="Ito E."/>
            <person name="Fukuoka T."/>
            <person name="Imura T."/>
            <person name="Machida M."/>
            <person name="Kitamoto D."/>
        </authorList>
    </citation>
    <scope>NUCLEOTIDE SEQUENCE [LARGE SCALE GENOMIC DNA]</scope>
    <source>
        <strain evidence="13">T-34</strain>
    </source>
</reference>
<accession>M9M6S6</accession>
<comment type="similarity">
    <text evidence="2">Belongs to the short-chain dehydrogenases/reductases (SDR) family.</text>
</comment>
<dbReference type="PANTHER" id="PTHR42760">
    <property type="entry name" value="SHORT-CHAIN DEHYDROGENASES/REDUCTASES FAMILY MEMBER"/>
    <property type="match status" value="1"/>
</dbReference>
<dbReference type="InterPro" id="IPR002347">
    <property type="entry name" value="SDR_fam"/>
</dbReference>
<comment type="similarity">
    <text evidence="3">Belongs to the EMC4 family.</text>
</comment>
<keyword evidence="8" id="KW-1133">Transmembrane helix</keyword>
<dbReference type="Pfam" id="PF06417">
    <property type="entry name" value="EMC4"/>
    <property type="match status" value="1"/>
</dbReference>
<proteinExistence type="inferred from homology"/>
<dbReference type="CDD" id="cd02970">
    <property type="entry name" value="PRX_like2"/>
    <property type="match status" value="1"/>
</dbReference>
<dbReference type="Pfam" id="PF13561">
    <property type="entry name" value="adh_short_C2"/>
    <property type="match status" value="1"/>
</dbReference>
<evidence type="ECO:0000256" key="11">
    <source>
        <dbReference type="ARBA" id="ARBA00023308"/>
    </source>
</evidence>
<dbReference type="FunFam" id="3.40.50.720:FF:000417">
    <property type="entry name" value="Glucose 1-dehydrogenase, putative"/>
    <property type="match status" value="1"/>
</dbReference>
<dbReference type="GO" id="GO:0006633">
    <property type="term" value="P:fatty acid biosynthetic process"/>
    <property type="evidence" value="ECO:0007669"/>
    <property type="project" value="TreeGrafter"/>
</dbReference>
<evidence type="ECO:0000256" key="1">
    <source>
        <dbReference type="ARBA" id="ARBA00004477"/>
    </source>
</evidence>
<dbReference type="PRINTS" id="PR00081">
    <property type="entry name" value="GDHRDH"/>
</dbReference>
<evidence type="ECO:0000256" key="8">
    <source>
        <dbReference type="ARBA" id="ARBA00022989"/>
    </source>
</evidence>
<sequence>MSRAQPLSAFRLNYASSSKSKAHDIPDPIGYVEEAVTKKQSKSKAPVQRADPSALKMAKAWELAYSPAKSLPMNAIMLYMSGSGVQIFSMMAVGMLITSPLKGISGMNTAFSRFASPGQSLLLPKVLFVVCQLAGIALGLYKCWSMGLLPTETSDWLAWRQPRTLQIWRIASSEHSTMSTATHADSDDALPTTAQLSAAKATHVLDSHGTRISVASLFDDAQAQQLPLVLVFTRHFHCGMCKEFVRALAESSILTRVELIIVGPGEAAGVETYKASVGRPPFKFFADPQLHLYHALGVTRRNLELGDAKEKVGAHHKVGLTHNVISSVIDLVKSGTQALKGGDFKQLGGEFVFSEKGEPMSTSTTTASPGIAGSNLLPGKVVAITGASRGIGRACALACAAHGATGIVVHYFGDAQTTAEAESLQQELAELGAKAVLVAGDISDAAVGQAVADAAEREFGRLDVFVSNAGICPFMGFLEMEASTWRKVQDVNLNGAFFATQAAARLMSRQTPRGGSIIAIASISALVGGEFQSHYTPTKAGLKSMMESAAIGLGPLGIRCNSVLPGTIETAINEDDLKDDAKRQRMVDRHPLRRLGQPDDIAGPVVFLASDLAKFMTGSSVLVDGGCFVNLQ</sequence>
<evidence type="ECO:0000256" key="10">
    <source>
        <dbReference type="ARBA" id="ARBA00023136"/>
    </source>
</evidence>
<dbReference type="GO" id="GO:0019301">
    <property type="term" value="P:rhamnose catabolic process"/>
    <property type="evidence" value="ECO:0007669"/>
    <property type="project" value="UniProtKB-ARBA"/>
</dbReference>
<dbReference type="PANTHER" id="PTHR42760:SF83">
    <property type="entry name" value="(3R)-3-HYDROXYACYL-COA DEHYDROGENASE"/>
    <property type="match status" value="1"/>
</dbReference>
<dbReference type="GO" id="GO:0005789">
    <property type="term" value="C:endoplasmic reticulum membrane"/>
    <property type="evidence" value="ECO:0007669"/>
    <property type="project" value="UniProtKB-SubCell"/>
</dbReference>
<dbReference type="GO" id="GO:0016616">
    <property type="term" value="F:oxidoreductase activity, acting on the CH-OH group of donors, NAD or NADP as acceptor"/>
    <property type="evidence" value="ECO:0007669"/>
    <property type="project" value="TreeGrafter"/>
</dbReference>
<keyword evidence="10" id="KW-0472">Membrane</keyword>
<comment type="subcellular location">
    <subcellularLocation>
        <location evidence="1">Endoplasmic reticulum membrane</location>
        <topology evidence="1">Multi-pass membrane protein</topology>
    </subcellularLocation>
</comment>
<keyword evidence="9" id="KW-0560">Oxidoreductase</keyword>
<protein>
    <recommendedName>
        <fullName evidence="4">ER membrane protein complex subunit 4</fullName>
    </recommendedName>
</protein>
<dbReference type="OrthoDB" id="47007at2759"/>
<evidence type="ECO:0000256" key="6">
    <source>
        <dbReference type="ARBA" id="ARBA00022824"/>
    </source>
</evidence>
<dbReference type="Gene3D" id="3.40.50.720">
    <property type="entry name" value="NAD(P)-binding Rossmann-like Domain"/>
    <property type="match status" value="1"/>
</dbReference>
<dbReference type="PRINTS" id="PR00080">
    <property type="entry name" value="SDRFAMILY"/>
</dbReference>
<keyword evidence="11" id="KW-0684">Rhamnose metabolism</keyword>
<keyword evidence="6" id="KW-0256">Endoplasmic reticulum</keyword>
<dbReference type="InterPro" id="IPR009445">
    <property type="entry name" value="TMEM85/Emc4"/>
</dbReference>
<gene>
    <name evidence="12" type="ORF">PANT_22c00080</name>
</gene>
<evidence type="ECO:0000256" key="3">
    <source>
        <dbReference type="ARBA" id="ARBA00007715"/>
    </source>
</evidence>
<evidence type="ECO:0000313" key="13">
    <source>
        <dbReference type="Proteomes" id="UP000011976"/>
    </source>
</evidence>
<keyword evidence="5" id="KW-0812">Transmembrane</keyword>
<evidence type="ECO:0000256" key="7">
    <source>
        <dbReference type="ARBA" id="ARBA00022857"/>
    </source>
</evidence>
<evidence type="ECO:0000313" key="12">
    <source>
        <dbReference type="EMBL" id="GAC76555.1"/>
    </source>
</evidence>
<dbReference type="AlphaFoldDB" id="M9M6S6"/>
<name>M9M6S6_PSEA3</name>
<dbReference type="GO" id="GO:0048038">
    <property type="term" value="F:quinone binding"/>
    <property type="evidence" value="ECO:0007669"/>
    <property type="project" value="TreeGrafter"/>
</dbReference>
<dbReference type="Proteomes" id="UP000011976">
    <property type="component" value="Unassembled WGS sequence"/>
</dbReference>
<dbReference type="InterPro" id="IPR036291">
    <property type="entry name" value="NAD(P)-bd_dom_sf"/>
</dbReference>
<dbReference type="Pfam" id="PF13911">
    <property type="entry name" value="AhpC-TSA_2"/>
    <property type="match status" value="1"/>
</dbReference>